<evidence type="ECO:0000256" key="1">
    <source>
        <dbReference type="ARBA" id="ARBA00023002"/>
    </source>
</evidence>
<dbReference type="PROSITE" id="PS00671">
    <property type="entry name" value="D_2_HYDROXYACID_DH_3"/>
    <property type="match status" value="1"/>
</dbReference>
<reference evidence="4" key="1">
    <citation type="journal article" date="2014" name="Int. J. Syst. Evol. Microbiol.">
        <title>Complete genome sequence of Corynebacterium casei LMG S-19264T (=DSM 44701T), isolated from a smear-ripened cheese.</title>
        <authorList>
            <consortium name="US DOE Joint Genome Institute (JGI-PGF)"/>
            <person name="Walter F."/>
            <person name="Albersmeier A."/>
            <person name="Kalinowski J."/>
            <person name="Ruckert C."/>
        </authorList>
    </citation>
    <scope>NUCLEOTIDE SEQUENCE</scope>
    <source>
        <strain evidence="4">JCM 4477</strain>
    </source>
</reference>
<dbReference type="RefSeq" id="WP_229910472.1">
    <property type="nucleotide sequence ID" value="NZ_BNBI01000008.1"/>
</dbReference>
<dbReference type="EMBL" id="BNBI01000008">
    <property type="protein sequence ID" value="GHF11459.1"/>
    <property type="molecule type" value="Genomic_DNA"/>
</dbReference>
<proteinExistence type="predicted"/>
<dbReference type="InterPro" id="IPR036291">
    <property type="entry name" value="NAD(P)-bd_dom_sf"/>
</dbReference>
<sequence length="310" mass="32641">MRPVVWIPYEPKDLPALPDGLDCHYWDGTETCPTPPEEVRFLTGHPGAGGYETLVAMVARARRLEVLQVLSSGHDYLTPHLGLLPPGALLCTGRGVHAEATAELAVTLLLAAAGRIPRFARGQRTGARAPAGRLTLRGKRVVVVGAGAVGTAVAQLLEPFGCDLVRVARSARPGGDAPVHAARDLPSLLPAADAVLLCAPLTEETRGMFGAHRLASLKDGAILVNVGRGELVDTDALTREVVSGRLRAALDVVAPEPLPDAHPLWQQPEALITPHVGAFTDAFAEDSAAFLVRQLRRYADGAPLLNAVVG</sequence>
<organism evidence="4 5">
    <name type="scientific">Streptomyces fumanus</name>
    <dbReference type="NCBI Taxonomy" id="67302"/>
    <lineage>
        <taxon>Bacteria</taxon>
        <taxon>Bacillati</taxon>
        <taxon>Actinomycetota</taxon>
        <taxon>Actinomycetes</taxon>
        <taxon>Kitasatosporales</taxon>
        <taxon>Streptomycetaceae</taxon>
        <taxon>Streptomyces</taxon>
    </lineage>
</organism>
<reference evidence="4" key="2">
    <citation type="submission" date="2020-09" db="EMBL/GenBank/DDBJ databases">
        <authorList>
            <person name="Sun Q."/>
            <person name="Ohkuma M."/>
        </authorList>
    </citation>
    <scope>NUCLEOTIDE SEQUENCE</scope>
    <source>
        <strain evidence="4">JCM 4477</strain>
    </source>
</reference>
<comment type="caution">
    <text evidence="4">The sequence shown here is derived from an EMBL/GenBank/DDBJ whole genome shotgun (WGS) entry which is preliminary data.</text>
</comment>
<dbReference type="GO" id="GO:0051287">
    <property type="term" value="F:NAD binding"/>
    <property type="evidence" value="ECO:0007669"/>
    <property type="project" value="InterPro"/>
</dbReference>
<name>A0A919AIY0_9ACTN</name>
<dbReference type="AlphaFoldDB" id="A0A919AIY0"/>
<accession>A0A919AIY0</accession>
<evidence type="ECO:0000256" key="2">
    <source>
        <dbReference type="ARBA" id="ARBA00023027"/>
    </source>
</evidence>
<gene>
    <name evidence="4" type="ORF">GCM10018772_40700</name>
</gene>
<feature type="domain" description="D-isomer specific 2-hydroxyacid dehydrogenase NAD-binding" evidence="3">
    <location>
        <begin position="107"/>
        <end position="277"/>
    </location>
</feature>
<evidence type="ECO:0000313" key="4">
    <source>
        <dbReference type="EMBL" id="GHF11459.1"/>
    </source>
</evidence>
<dbReference type="PANTHER" id="PTHR43333:SF1">
    <property type="entry name" value="D-ISOMER SPECIFIC 2-HYDROXYACID DEHYDROGENASE NAD-BINDING DOMAIN-CONTAINING PROTEIN"/>
    <property type="match status" value="1"/>
</dbReference>
<evidence type="ECO:0000259" key="3">
    <source>
        <dbReference type="Pfam" id="PF02826"/>
    </source>
</evidence>
<dbReference type="SUPFAM" id="SSF51735">
    <property type="entry name" value="NAD(P)-binding Rossmann-fold domains"/>
    <property type="match status" value="1"/>
</dbReference>
<dbReference type="Gene3D" id="3.40.50.720">
    <property type="entry name" value="NAD(P)-binding Rossmann-like Domain"/>
    <property type="match status" value="2"/>
</dbReference>
<dbReference type="PANTHER" id="PTHR43333">
    <property type="entry name" value="2-HACID_DH_C DOMAIN-CONTAINING PROTEIN"/>
    <property type="match status" value="1"/>
</dbReference>
<keyword evidence="2" id="KW-0520">NAD</keyword>
<dbReference type="Proteomes" id="UP000630718">
    <property type="component" value="Unassembled WGS sequence"/>
</dbReference>
<protein>
    <submittedName>
        <fullName evidence="4">Dehydrogenase</fullName>
    </submittedName>
</protein>
<evidence type="ECO:0000313" key="5">
    <source>
        <dbReference type="Proteomes" id="UP000630718"/>
    </source>
</evidence>
<dbReference type="GO" id="GO:0016616">
    <property type="term" value="F:oxidoreductase activity, acting on the CH-OH group of donors, NAD or NADP as acceptor"/>
    <property type="evidence" value="ECO:0007669"/>
    <property type="project" value="UniProtKB-ARBA"/>
</dbReference>
<keyword evidence="1" id="KW-0560">Oxidoreductase</keyword>
<keyword evidence="5" id="KW-1185">Reference proteome</keyword>
<dbReference type="InterPro" id="IPR029753">
    <property type="entry name" value="D-isomer_DH_CS"/>
</dbReference>
<dbReference type="InterPro" id="IPR006140">
    <property type="entry name" value="D-isomer_DH_NAD-bd"/>
</dbReference>
<dbReference type="Pfam" id="PF02826">
    <property type="entry name" value="2-Hacid_dh_C"/>
    <property type="match status" value="1"/>
</dbReference>
<dbReference type="PRINTS" id="PR00411">
    <property type="entry name" value="PNDRDTASEI"/>
</dbReference>